<evidence type="ECO:0000256" key="3">
    <source>
        <dbReference type="ARBA" id="ARBA00022448"/>
    </source>
</evidence>
<evidence type="ECO:0000256" key="8">
    <source>
        <dbReference type="SAM" id="Phobius"/>
    </source>
</evidence>
<feature type="domain" description="ABC transmembrane type-1" evidence="9">
    <location>
        <begin position="87"/>
        <end position="298"/>
    </location>
</feature>
<sequence>MAGVTIIAVLWRHSVALGAVLSRLRPSLWGGGQQRDLWLFVPGLVLVTGFVIIPILYQIYLSFITPAGLGLGAYRDFLGQPQYRLALANTVFFSTVSAVGAVGLTFPACLYVSRCRDVIVRLFTGILGVALALSGLVRAVSWQLLLGRTGIVSSVLQGLGLISHPLDILYTKTAVIIGMTQVMMPIAAMSLLNGLRHVDHELAHVAVSFGASPLRVVLDVYWPQLRRSVAQALLLVFTLATGLFLVPVLLGGPQDTVLGKLILSDMTVDFEMGAAHAAVSGVATLLIIVMAMVFCLILGGGAYHRKSAK</sequence>
<evidence type="ECO:0000313" key="11">
    <source>
        <dbReference type="Proteomes" id="UP000324536"/>
    </source>
</evidence>
<feature type="transmembrane region" description="Helical" evidence="8">
    <location>
        <begin position="83"/>
        <end position="106"/>
    </location>
</feature>
<keyword evidence="11" id="KW-1185">Reference proteome</keyword>
<dbReference type="RefSeq" id="WP_149278511.1">
    <property type="nucleotide sequence ID" value="NZ_CP043506.1"/>
</dbReference>
<evidence type="ECO:0000256" key="5">
    <source>
        <dbReference type="ARBA" id="ARBA00022692"/>
    </source>
</evidence>
<keyword evidence="7 8" id="KW-0472">Membrane</keyword>
<feature type="transmembrane region" description="Helical" evidence="8">
    <location>
        <begin position="118"/>
        <end position="136"/>
    </location>
</feature>
<evidence type="ECO:0000256" key="6">
    <source>
        <dbReference type="ARBA" id="ARBA00022989"/>
    </source>
</evidence>
<keyword evidence="3" id="KW-0813">Transport</keyword>
<evidence type="ECO:0000256" key="7">
    <source>
        <dbReference type="ARBA" id="ARBA00023136"/>
    </source>
</evidence>
<comment type="subcellular location">
    <subcellularLocation>
        <location evidence="1">Cell membrane</location>
        <topology evidence="1">Multi-pass membrane protein</topology>
    </subcellularLocation>
</comment>
<evidence type="ECO:0000259" key="9">
    <source>
        <dbReference type="PROSITE" id="PS50928"/>
    </source>
</evidence>
<dbReference type="InterPro" id="IPR000515">
    <property type="entry name" value="MetI-like"/>
</dbReference>
<evidence type="ECO:0000256" key="1">
    <source>
        <dbReference type="ARBA" id="ARBA00004651"/>
    </source>
</evidence>
<feature type="transmembrane region" description="Helical" evidence="8">
    <location>
        <begin position="273"/>
        <end position="299"/>
    </location>
</feature>
<evidence type="ECO:0000256" key="2">
    <source>
        <dbReference type="ARBA" id="ARBA00007069"/>
    </source>
</evidence>
<dbReference type="PROSITE" id="PS50928">
    <property type="entry name" value="ABC_TM1"/>
    <property type="match status" value="1"/>
</dbReference>
<dbReference type="KEGG" id="acek:FLP30_02885"/>
<accession>A0A5C1YLN9</accession>
<evidence type="ECO:0000256" key="4">
    <source>
        <dbReference type="ARBA" id="ARBA00022475"/>
    </source>
</evidence>
<comment type="similarity">
    <text evidence="2">Belongs to the binding-protein-dependent transport system permease family. CysTW subfamily.</text>
</comment>
<dbReference type="CDD" id="cd06261">
    <property type="entry name" value="TM_PBP2"/>
    <property type="match status" value="1"/>
</dbReference>
<name>A0A5C1YLN9_9PROT</name>
<dbReference type="Gene3D" id="1.10.3720.10">
    <property type="entry name" value="MetI-like"/>
    <property type="match status" value="1"/>
</dbReference>
<proteinExistence type="inferred from homology"/>
<dbReference type="EMBL" id="CP043506">
    <property type="protein sequence ID" value="QEO16831.1"/>
    <property type="molecule type" value="Genomic_DNA"/>
</dbReference>
<keyword evidence="5 8" id="KW-0812">Transmembrane</keyword>
<keyword evidence="6 8" id="KW-1133">Transmembrane helix</keyword>
<dbReference type="AlphaFoldDB" id="A0A5C1YLN9"/>
<dbReference type="GO" id="GO:0005886">
    <property type="term" value="C:plasma membrane"/>
    <property type="evidence" value="ECO:0007669"/>
    <property type="project" value="UniProtKB-SubCell"/>
</dbReference>
<protein>
    <submittedName>
        <fullName evidence="10">ABC transporter permease</fullName>
    </submittedName>
</protein>
<feature type="transmembrane region" description="Helical" evidence="8">
    <location>
        <begin position="233"/>
        <end position="253"/>
    </location>
</feature>
<dbReference type="Proteomes" id="UP000324536">
    <property type="component" value="Chromosome"/>
</dbReference>
<dbReference type="PANTHER" id="PTHR42929">
    <property type="entry name" value="INNER MEMBRANE ABC TRANSPORTER PERMEASE PROTEIN YDCU-RELATED-RELATED"/>
    <property type="match status" value="1"/>
</dbReference>
<dbReference type="SUPFAM" id="SSF161098">
    <property type="entry name" value="MetI-like"/>
    <property type="match status" value="1"/>
</dbReference>
<dbReference type="InterPro" id="IPR035906">
    <property type="entry name" value="MetI-like_sf"/>
</dbReference>
<keyword evidence="4" id="KW-1003">Cell membrane</keyword>
<dbReference type="PANTHER" id="PTHR42929:SF5">
    <property type="entry name" value="ABC TRANSPORTER PERMEASE PROTEIN"/>
    <property type="match status" value="1"/>
</dbReference>
<organism evidence="10 11">
    <name type="scientific">Acetobacter vaccinii</name>
    <dbReference type="NCBI Taxonomy" id="2592655"/>
    <lineage>
        <taxon>Bacteria</taxon>
        <taxon>Pseudomonadati</taxon>
        <taxon>Pseudomonadota</taxon>
        <taxon>Alphaproteobacteria</taxon>
        <taxon>Acetobacterales</taxon>
        <taxon>Acetobacteraceae</taxon>
        <taxon>Acetobacter</taxon>
    </lineage>
</organism>
<reference evidence="10 11" key="1">
    <citation type="submission" date="2019-09" db="EMBL/GenBank/DDBJ databases">
        <title>Genome sequencing of strain KACC 21233.</title>
        <authorList>
            <person name="Heo J."/>
            <person name="Kim S.-J."/>
            <person name="Kim J.-S."/>
            <person name="Hong S.-B."/>
            <person name="Kwon S.-W."/>
        </authorList>
    </citation>
    <scope>NUCLEOTIDE SEQUENCE [LARGE SCALE GENOMIC DNA]</scope>
    <source>
        <strain evidence="10 11">KACC 21233</strain>
    </source>
</reference>
<dbReference type="GO" id="GO:0055085">
    <property type="term" value="P:transmembrane transport"/>
    <property type="evidence" value="ECO:0007669"/>
    <property type="project" value="InterPro"/>
</dbReference>
<feature type="transmembrane region" description="Helical" evidence="8">
    <location>
        <begin position="174"/>
        <end position="196"/>
    </location>
</feature>
<dbReference type="OrthoDB" id="7915284at2"/>
<gene>
    <name evidence="10" type="ORF">FLP30_02885</name>
</gene>
<evidence type="ECO:0000313" key="10">
    <source>
        <dbReference type="EMBL" id="QEO16831.1"/>
    </source>
</evidence>
<feature type="transmembrane region" description="Helical" evidence="8">
    <location>
        <begin position="37"/>
        <end position="63"/>
    </location>
</feature>